<dbReference type="GO" id="GO:0015074">
    <property type="term" value="P:DNA integration"/>
    <property type="evidence" value="ECO:0007669"/>
    <property type="project" value="InterPro"/>
</dbReference>
<reference evidence="3" key="1">
    <citation type="submission" date="2021-02" db="EMBL/GenBank/DDBJ databases">
        <authorList>
            <person name="Dougan E. K."/>
            <person name="Rhodes N."/>
            <person name="Thang M."/>
            <person name="Chan C."/>
        </authorList>
    </citation>
    <scope>NUCLEOTIDE SEQUENCE</scope>
</reference>
<dbReference type="GO" id="GO:0003676">
    <property type="term" value="F:nucleic acid binding"/>
    <property type="evidence" value="ECO:0007669"/>
    <property type="project" value="InterPro"/>
</dbReference>
<organism evidence="3 4">
    <name type="scientific">Symbiodinium natans</name>
    <dbReference type="NCBI Taxonomy" id="878477"/>
    <lineage>
        <taxon>Eukaryota</taxon>
        <taxon>Sar</taxon>
        <taxon>Alveolata</taxon>
        <taxon>Dinophyceae</taxon>
        <taxon>Suessiales</taxon>
        <taxon>Symbiodiniaceae</taxon>
        <taxon>Symbiodinium</taxon>
    </lineage>
</organism>
<accession>A0A812ML45</accession>
<dbReference type="Gene3D" id="3.30.420.10">
    <property type="entry name" value="Ribonuclease H-like superfamily/Ribonuclease H"/>
    <property type="match status" value="1"/>
</dbReference>
<dbReference type="InterPro" id="IPR013103">
    <property type="entry name" value="RVT_2"/>
</dbReference>
<feature type="compositionally biased region" description="Basic and acidic residues" evidence="1">
    <location>
        <begin position="1217"/>
        <end position="1229"/>
    </location>
</feature>
<feature type="domain" description="Integrase catalytic" evidence="2">
    <location>
        <begin position="852"/>
        <end position="1030"/>
    </location>
</feature>
<gene>
    <name evidence="3" type="primary">TY5A</name>
    <name evidence="3" type="ORF">SNAT2548_LOCUS14500</name>
</gene>
<proteinExistence type="predicted"/>
<protein>
    <submittedName>
        <fullName evidence="3">TY5A protein</fullName>
    </submittedName>
</protein>
<keyword evidence="4" id="KW-1185">Reference proteome</keyword>
<dbReference type="InterPro" id="IPR001584">
    <property type="entry name" value="Integrase_cat-core"/>
</dbReference>
<dbReference type="EMBL" id="CAJNDS010001702">
    <property type="protein sequence ID" value="CAE7273322.1"/>
    <property type="molecule type" value="Genomic_DNA"/>
</dbReference>
<evidence type="ECO:0000256" key="1">
    <source>
        <dbReference type="SAM" id="MobiDB-lite"/>
    </source>
</evidence>
<evidence type="ECO:0000259" key="2">
    <source>
        <dbReference type="PROSITE" id="PS50994"/>
    </source>
</evidence>
<evidence type="ECO:0000313" key="3">
    <source>
        <dbReference type="EMBL" id="CAE7273322.1"/>
    </source>
</evidence>
<dbReference type="Pfam" id="PF07727">
    <property type="entry name" value="RVT_2"/>
    <property type="match status" value="1"/>
</dbReference>
<dbReference type="InterPro" id="IPR012337">
    <property type="entry name" value="RNaseH-like_sf"/>
</dbReference>
<name>A0A812ML45_9DINO</name>
<feature type="region of interest" description="Disordered" evidence="1">
    <location>
        <begin position="1195"/>
        <end position="1270"/>
    </location>
</feature>
<dbReference type="InterPro" id="IPR036397">
    <property type="entry name" value="RNaseH_sf"/>
</dbReference>
<evidence type="ECO:0000313" key="4">
    <source>
        <dbReference type="Proteomes" id="UP000604046"/>
    </source>
</evidence>
<dbReference type="Proteomes" id="UP000604046">
    <property type="component" value="Unassembled WGS sequence"/>
</dbReference>
<dbReference type="OrthoDB" id="446901at2759"/>
<comment type="caution">
    <text evidence="3">The sequence shown here is derived from an EMBL/GenBank/DDBJ whole genome shotgun (WGS) entry which is preliminary data.</text>
</comment>
<dbReference type="SUPFAM" id="SSF53098">
    <property type="entry name" value="Ribonuclease H-like"/>
    <property type="match status" value="1"/>
</dbReference>
<dbReference type="PROSITE" id="PS50994">
    <property type="entry name" value="INTEGRASE"/>
    <property type="match status" value="1"/>
</dbReference>
<sequence length="1877" mass="209248">MVHAMVTGDEVRYDFWSIILRLASTADPADHAVALAQGSCHYLNVHDDSGWMDSEETSQENSADQHALLRGGQFPTPLLDVDGFTNFLIWPDTLHIAFRGFAVNFAASCLQDFFPKNEMDKAFMLLKTWAQSHDLELAMDEISFGDDGGFPTLNAKGWDIKLVCMFLADVSSVVEKSPRGSTDYEYFSVLGMCPGRLRGLCAKISIYLTNAHLMSILNVCLWAWRLPGDLCSDKLKALKAKSKCLRCGGTGHWAGDPECKFPAGTGKSGGKAANVAVMARADLSRPDGFDIPSGTPDIDPSGYVVRATAGAVSKTRSKAAASGYPTGPTPIPMEMEGGDRKFYLGQHRGKTYAEVASNAEYVTWAQLQTNPSRQLQDFLAWFSRYYTIQNGEVVTRAGEGLPEGHYVPRVKNKKGSKKPPNPPLERCAQGCNDFSHLGSTMNILRKTCRDCGNVSQVPAEFQKERRKAAEQALAATEEALSMIQYTTSEDATRELNSDEVESVLSIFTDDIMESMAMGISMIARDLFSEHKKIALEDARYGSRAWLLRKELYFDYELYYLDMGQQQGRSEDAQRGRSGDVLHLDKDNDFNTFDTGVNAEVGWTAEGIRRILQGSSPSVIVVAIEYRDDCLNHSELMDEVVSHCECSGSEFLVIDVADTERWSYFSIPMYPELGHGDVSYMSNSKDLALAFEGWCNGGFPYVPPKGMHDVFDNEFANWLIEYVTDQTAIALVSASYPAWEDAEMEPLDSVEDVEDRAQMDPGEEAIQEDLELDEAEVPNLPIQEAERRAGWKKLPQRIRVAIRRLHRQFGHAPRKVLMNLLRAAKVDPQYLEGLRYHRCIECEETKPRRNAHTTSLPGAYVFNHTLGVDIFEILDASGTKYQVLNLVCLGTCFQLAEIVREGPGTPTSSKCLEAIQRRWITWAGHPSSMKCDRGLHNRGILAQYMGAHGVQVTHAPLETPEAIGRVERHGGVLKAMVRKTAAQVQAHGWQQMQQVLDEACLVKNSLLRQGGYSPAQWVLGRAPRELPSILSEDGHADLGAIQDSIDPESAFALQHQCRAEAKKAFVQLDTSKRVQKASLRSARPIPGEYRVGDVVTFRRTKAGKTTWSPASRIIGFEGREKEAVWLLCENVPVLASAQNIRPASDAEALAFDILHGKQVFPDEILGGQQNFDDVREPGAEDAAPIEEDEQALIPQAPAQEDQGGPPLPSILEEEDEPTRERSRSPPERRVHAATSSTTSTSRRRPSVAEPEGERTPGGSRRPSTYDIQDDLPVQIRERLQNIRDSETARYVNDTDGALNATRAKPRAKFMAFMATRLTKDEMKDLPGTLNYFDCTPSIQKKIDESRKKEWLKYESFQAAIPVSGKILEDLLAEGHIALPSKWVDTVKNIHEQHTENFVPEFKSRLVSCGNFEADDGIRTDSPTSDLETHAMVCAFAACEGVPTQSSDIKNAYFQALPIDRIILMRQPRGGLPGVDPEAMLLVRVPVYGLRDSGRGFWKRVDKDAKDVGLKASRIFPAFYYHTTNGKVDLLLTTHVDDFLWASTETGDAIMDRLLERFEVGRRERDRLRFCGKQFDRAGSDVLLDVTDNTRRITYIDIAKSRKPSDPITQGEERQLRSVVGSLSWIARQGRPDILYKVSYLQSKVKGASVAILKEANKVLELALTGKDLKIRYKHGICEFMQLGVLTASDASFAAEPGMRSQQGRIHFLAPRKQLTDPSNCDFDVMLVSYSSTTIKRVCRATLQAETYALQNAQESGDRIRALLAELYDCGSSGSDWYDKSRAAVPHLMLTDCRSLSDNLNSEVPSKVQDKRLQIELNALRQALFDDDGSKLIDRYPDAADRITWTSTATMIADCLTKSMKPDLLIRVLRDCLYHIERQ</sequence>